<evidence type="ECO:0000313" key="8">
    <source>
        <dbReference type="Proteomes" id="UP001597119"/>
    </source>
</evidence>
<feature type="transmembrane region" description="Helical" evidence="6">
    <location>
        <begin position="119"/>
        <end position="140"/>
    </location>
</feature>
<comment type="caution">
    <text evidence="7">The sequence shown here is derived from an EMBL/GenBank/DDBJ whole genome shotgun (WGS) entry which is preliminary data.</text>
</comment>
<feature type="transmembrane region" description="Helical" evidence="6">
    <location>
        <begin position="85"/>
        <end position="107"/>
    </location>
</feature>
<name>A0ABD6CEM6_9EURY</name>
<dbReference type="PANTHER" id="PTHR30250:SF11">
    <property type="entry name" value="O-ANTIGEN TRANSPORTER-RELATED"/>
    <property type="match status" value="1"/>
</dbReference>
<dbReference type="PANTHER" id="PTHR30250">
    <property type="entry name" value="PST FAMILY PREDICTED COLANIC ACID TRANSPORTER"/>
    <property type="match status" value="1"/>
</dbReference>
<dbReference type="InterPro" id="IPR002797">
    <property type="entry name" value="Polysacc_synth"/>
</dbReference>
<feature type="transmembrane region" description="Helical" evidence="6">
    <location>
        <begin position="455"/>
        <end position="479"/>
    </location>
</feature>
<dbReference type="Proteomes" id="UP001597119">
    <property type="component" value="Unassembled WGS sequence"/>
</dbReference>
<dbReference type="CDD" id="cd13128">
    <property type="entry name" value="MATE_Wzx_like"/>
    <property type="match status" value="1"/>
</dbReference>
<evidence type="ECO:0000256" key="3">
    <source>
        <dbReference type="ARBA" id="ARBA00022692"/>
    </source>
</evidence>
<keyword evidence="5 6" id="KW-0472">Membrane</keyword>
<evidence type="ECO:0000256" key="1">
    <source>
        <dbReference type="ARBA" id="ARBA00004651"/>
    </source>
</evidence>
<feature type="transmembrane region" description="Helical" evidence="6">
    <location>
        <begin position="43"/>
        <end position="64"/>
    </location>
</feature>
<feature type="transmembrane region" description="Helical" evidence="6">
    <location>
        <begin position="182"/>
        <end position="200"/>
    </location>
</feature>
<keyword evidence="4 6" id="KW-1133">Transmembrane helix</keyword>
<keyword evidence="2" id="KW-1003">Cell membrane</keyword>
<feature type="transmembrane region" description="Helical" evidence="6">
    <location>
        <begin position="308"/>
        <end position="328"/>
    </location>
</feature>
<evidence type="ECO:0000256" key="5">
    <source>
        <dbReference type="ARBA" id="ARBA00023136"/>
    </source>
</evidence>
<feature type="transmembrane region" description="Helical" evidence="6">
    <location>
        <begin position="152"/>
        <end position="176"/>
    </location>
</feature>
<dbReference type="Pfam" id="PF01943">
    <property type="entry name" value="Polysacc_synt"/>
    <property type="match status" value="1"/>
</dbReference>
<dbReference type="InterPro" id="IPR050833">
    <property type="entry name" value="Poly_Biosynth_Transport"/>
</dbReference>
<evidence type="ECO:0000256" key="6">
    <source>
        <dbReference type="SAM" id="Phobius"/>
    </source>
</evidence>
<organism evidence="7 8">
    <name type="scientific">Halorientalis brevis</name>
    <dbReference type="NCBI Taxonomy" id="1126241"/>
    <lineage>
        <taxon>Archaea</taxon>
        <taxon>Methanobacteriati</taxon>
        <taxon>Methanobacteriota</taxon>
        <taxon>Stenosarchaea group</taxon>
        <taxon>Halobacteria</taxon>
        <taxon>Halobacteriales</taxon>
        <taxon>Haloarculaceae</taxon>
        <taxon>Halorientalis</taxon>
    </lineage>
</organism>
<dbReference type="EMBL" id="JBHUDJ010000011">
    <property type="protein sequence ID" value="MFD1588397.1"/>
    <property type="molecule type" value="Genomic_DNA"/>
</dbReference>
<dbReference type="RefSeq" id="WP_247381390.1">
    <property type="nucleotide sequence ID" value="NZ_JALLGV010000010.1"/>
</dbReference>
<evidence type="ECO:0000256" key="2">
    <source>
        <dbReference type="ARBA" id="ARBA00022475"/>
    </source>
</evidence>
<dbReference type="GO" id="GO:0005886">
    <property type="term" value="C:plasma membrane"/>
    <property type="evidence" value="ECO:0007669"/>
    <property type="project" value="UniProtKB-SubCell"/>
</dbReference>
<reference evidence="7 8" key="1">
    <citation type="journal article" date="2019" name="Int. J. Syst. Evol. Microbiol.">
        <title>The Global Catalogue of Microorganisms (GCM) 10K type strain sequencing project: providing services to taxonomists for standard genome sequencing and annotation.</title>
        <authorList>
            <consortium name="The Broad Institute Genomics Platform"/>
            <consortium name="The Broad Institute Genome Sequencing Center for Infectious Disease"/>
            <person name="Wu L."/>
            <person name="Ma J."/>
        </authorList>
    </citation>
    <scope>NUCLEOTIDE SEQUENCE [LARGE SCALE GENOMIC DNA]</scope>
    <source>
        <strain evidence="7 8">CGMCC 1.12125</strain>
    </source>
</reference>
<evidence type="ECO:0000313" key="7">
    <source>
        <dbReference type="EMBL" id="MFD1588397.1"/>
    </source>
</evidence>
<keyword evidence="8" id="KW-1185">Reference proteome</keyword>
<dbReference type="AlphaFoldDB" id="A0ABD6CEM6"/>
<comment type="subcellular location">
    <subcellularLocation>
        <location evidence="1">Cell membrane</location>
        <topology evidence="1">Multi-pass membrane protein</topology>
    </subcellularLocation>
</comment>
<protein>
    <submittedName>
        <fullName evidence="7">Flippase</fullName>
    </submittedName>
</protein>
<feature type="transmembrane region" description="Helical" evidence="6">
    <location>
        <begin position="395"/>
        <end position="415"/>
    </location>
</feature>
<feature type="transmembrane region" description="Helical" evidence="6">
    <location>
        <begin position="371"/>
        <end position="389"/>
    </location>
</feature>
<evidence type="ECO:0000256" key="4">
    <source>
        <dbReference type="ARBA" id="ARBA00022989"/>
    </source>
</evidence>
<accession>A0ABD6CEM6</accession>
<gene>
    <name evidence="7" type="ORF">ACFR9U_15550</name>
</gene>
<feature type="transmembrane region" description="Helical" evidence="6">
    <location>
        <begin position="20"/>
        <end position="37"/>
    </location>
</feature>
<sequence>MSLSERISRGVKAFLGARLIYVASNAVLLFLLTRYLLDPGDYGLLYFAISVLSIGSMFGTLGLPKATGRYIAEYSASDEMQIPHIIRISLAILVALTIVVGVVIVLIHTQLADLLGNPAVAPLLLIGGGYVAARALFTYLTNVFQGFNRVEYSAVISAVNGGGRVLFAVLFVVLGFGAAGALAGYLTGYLVAAAVGFYVLKNNVLIGYDRATERAAGLKRRILEYSIPTAATRVSVILDSRVDKVIIGALIGPVAVGYYTLAAQIADFCIAPATSLGFTISPAIGEQSAGDDADRAATLYERSMENILLLYLPAAVGLLLVAEPAVRIIFGTDYLGAVPVLQLFSVFIIVRAIHKITGNGLDYLGLARIRAIARGTTAIGNVVLNFALIPPFGVVGAAIATLVTYSTYTAVNVYYIHRELDLRVDYLLRQCGRISVIALVMGGTVSLVIPHVSGFLSLFGAVLTGIVVWGILSIASGLLDLAEVRSFLA</sequence>
<keyword evidence="3 6" id="KW-0812">Transmembrane</keyword>
<feature type="transmembrane region" description="Helical" evidence="6">
    <location>
        <begin position="427"/>
        <end position="449"/>
    </location>
</feature>
<feature type="transmembrane region" description="Helical" evidence="6">
    <location>
        <begin position="334"/>
        <end position="350"/>
    </location>
</feature>
<proteinExistence type="predicted"/>